<dbReference type="GO" id="GO:0022857">
    <property type="term" value="F:transmembrane transporter activity"/>
    <property type="evidence" value="ECO:0007669"/>
    <property type="project" value="InterPro"/>
</dbReference>
<comment type="subcellular location">
    <subcellularLocation>
        <location evidence="1">Cell membrane</location>
        <topology evidence="1">Multi-pass membrane protein</topology>
    </subcellularLocation>
</comment>
<dbReference type="InterPro" id="IPR050367">
    <property type="entry name" value="APC_superfamily"/>
</dbReference>
<feature type="transmembrane region" description="Helical" evidence="7">
    <location>
        <begin position="150"/>
        <end position="171"/>
    </location>
</feature>
<dbReference type="EMBL" id="JACCKD010000008">
    <property type="protein sequence ID" value="MBA0127819.1"/>
    <property type="molecule type" value="Genomic_DNA"/>
</dbReference>
<dbReference type="Proteomes" id="UP000582974">
    <property type="component" value="Unassembled WGS sequence"/>
</dbReference>
<evidence type="ECO:0000256" key="2">
    <source>
        <dbReference type="ARBA" id="ARBA00022475"/>
    </source>
</evidence>
<feature type="transmembrane region" description="Helical" evidence="7">
    <location>
        <begin position="222"/>
        <end position="239"/>
    </location>
</feature>
<feature type="transmembrane region" description="Helical" evidence="7">
    <location>
        <begin position="424"/>
        <end position="441"/>
    </location>
</feature>
<keyword evidence="3 7" id="KW-0812">Transmembrane</keyword>
<keyword evidence="5 7" id="KW-0472">Membrane</keyword>
<gene>
    <name evidence="8" type="ORF">H0B56_19925</name>
</gene>
<dbReference type="PANTHER" id="PTHR42770">
    <property type="entry name" value="AMINO ACID TRANSPORTER-RELATED"/>
    <property type="match status" value="1"/>
</dbReference>
<protein>
    <submittedName>
        <fullName evidence="8">APC family permease</fullName>
    </submittedName>
</protein>
<feature type="transmembrane region" description="Helical" evidence="7">
    <location>
        <begin position="183"/>
        <end position="202"/>
    </location>
</feature>
<dbReference type="GO" id="GO:0005886">
    <property type="term" value="C:plasma membrane"/>
    <property type="evidence" value="ECO:0007669"/>
    <property type="project" value="UniProtKB-SubCell"/>
</dbReference>
<dbReference type="AlphaFoldDB" id="A0A838AET5"/>
<feature type="transmembrane region" description="Helical" evidence="7">
    <location>
        <begin position="303"/>
        <end position="336"/>
    </location>
</feature>
<evidence type="ECO:0000256" key="3">
    <source>
        <dbReference type="ARBA" id="ARBA00022692"/>
    </source>
</evidence>
<dbReference type="InterPro" id="IPR002293">
    <property type="entry name" value="AA/rel_permease1"/>
</dbReference>
<organism evidence="8 9">
    <name type="scientific">Haloechinothrix aidingensis</name>
    <dbReference type="NCBI Taxonomy" id="2752311"/>
    <lineage>
        <taxon>Bacteria</taxon>
        <taxon>Bacillati</taxon>
        <taxon>Actinomycetota</taxon>
        <taxon>Actinomycetes</taxon>
        <taxon>Pseudonocardiales</taxon>
        <taxon>Pseudonocardiaceae</taxon>
        <taxon>Haloechinothrix</taxon>
    </lineage>
</organism>
<dbReference type="Gene3D" id="1.20.1740.10">
    <property type="entry name" value="Amino acid/polyamine transporter I"/>
    <property type="match status" value="1"/>
</dbReference>
<feature type="transmembrane region" description="Helical" evidence="7">
    <location>
        <begin position="357"/>
        <end position="375"/>
    </location>
</feature>
<feature type="compositionally biased region" description="Low complexity" evidence="6">
    <location>
        <begin position="1"/>
        <end position="13"/>
    </location>
</feature>
<name>A0A838AET5_9PSEU</name>
<dbReference type="PIRSF" id="PIRSF006060">
    <property type="entry name" value="AA_transporter"/>
    <property type="match status" value="1"/>
</dbReference>
<evidence type="ECO:0000256" key="5">
    <source>
        <dbReference type="ARBA" id="ARBA00023136"/>
    </source>
</evidence>
<dbReference type="RefSeq" id="WP_180894623.1">
    <property type="nucleotide sequence ID" value="NZ_JACCKD010000008.1"/>
</dbReference>
<dbReference type="PANTHER" id="PTHR42770:SF7">
    <property type="entry name" value="MEMBRANE PROTEIN"/>
    <property type="match status" value="1"/>
</dbReference>
<feature type="transmembrane region" description="Helical" evidence="7">
    <location>
        <begin position="104"/>
        <end position="130"/>
    </location>
</feature>
<keyword evidence="2" id="KW-1003">Cell membrane</keyword>
<comment type="caution">
    <text evidence="8">The sequence shown here is derived from an EMBL/GenBank/DDBJ whole genome shotgun (WGS) entry which is preliminary data.</text>
</comment>
<evidence type="ECO:0000256" key="4">
    <source>
        <dbReference type="ARBA" id="ARBA00022989"/>
    </source>
</evidence>
<feature type="transmembrane region" description="Helical" evidence="7">
    <location>
        <begin position="453"/>
        <end position="469"/>
    </location>
</feature>
<feature type="transmembrane region" description="Helical" evidence="7">
    <location>
        <begin position="30"/>
        <end position="48"/>
    </location>
</feature>
<feature type="transmembrane region" description="Helical" evidence="7">
    <location>
        <begin position="381"/>
        <end position="403"/>
    </location>
</feature>
<evidence type="ECO:0000313" key="9">
    <source>
        <dbReference type="Proteomes" id="UP000582974"/>
    </source>
</evidence>
<evidence type="ECO:0000256" key="1">
    <source>
        <dbReference type="ARBA" id="ARBA00004651"/>
    </source>
</evidence>
<sequence length="508" mass="53437">MEPRTSSSADAGAGKAGGDRAQLSRTLKPGWVWAIALGSAVGWGAFVLPTDWLATAGPLGAILGFLIGGALMLVIAVSYGFLIKSFPVCGGEFAYALNGFGRKHAFLCAWFLTLGYMCIVALNASALALLSRFVLPQVAEQGRLFEVAGWDVYLGEVLIASAAIVIFALLNIRGASLSGRLQFVFVMIMIAGVALLGLGVLLHSESQWSNVSPAFALDVPPWTAVLAIVAIAPWAYVGFDNVPQAAEEYDFSPAKAFRLIVFAIVVAALIYSVMILATASAMPWTELTAGDPRWGTGDAIAGLFGGAGVMLLALSLSMGICTGLNGFTVAASRLLFAMGRARMIPQGFAQLHPRYRTPYVGLAFTAALCLVAPWFGREALLWVVDMSAVGVTIAYTYTCLAAFKRFRGVDESGEPAGSVAKQGLSLAGAVIGLTFLALLVIPGSPAAFGPESAVSLLIWIVLGLLFYIARIRENSALSDQELDYLVFGDGGSGQAAQRCSEELEHSRA</sequence>
<proteinExistence type="predicted"/>
<evidence type="ECO:0000313" key="8">
    <source>
        <dbReference type="EMBL" id="MBA0127819.1"/>
    </source>
</evidence>
<keyword evidence="9" id="KW-1185">Reference proteome</keyword>
<keyword evidence="4 7" id="KW-1133">Transmembrane helix</keyword>
<feature type="region of interest" description="Disordered" evidence="6">
    <location>
        <begin position="1"/>
        <end position="21"/>
    </location>
</feature>
<accession>A0A838AET5</accession>
<feature type="transmembrane region" description="Helical" evidence="7">
    <location>
        <begin position="60"/>
        <end position="83"/>
    </location>
</feature>
<evidence type="ECO:0000256" key="7">
    <source>
        <dbReference type="SAM" id="Phobius"/>
    </source>
</evidence>
<evidence type="ECO:0000256" key="6">
    <source>
        <dbReference type="SAM" id="MobiDB-lite"/>
    </source>
</evidence>
<dbReference type="Pfam" id="PF13520">
    <property type="entry name" value="AA_permease_2"/>
    <property type="match status" value="1"/>
</dbReference>
<feature type="transmembrane region" description="Helical" evidence="7">
    <location>
        <begin position="259"/>
        <end position="283"/>
    </location>
</feature>
<reference evidence="8 9" key="1">
    <citation type="submission" date="2020-07" db="EMBL/GenBank/DDBJ databases">
        <title>Genome of Haloechinothrix sp.</title>
        <authorList>
            <person name="Tang S.-K."/>
            <person name="Yang L."/>
            <person name="Zhu W.-Y."/>
        </authorList>
    </citation>
    <scope>NUCLEOTIDE SEQUENCE [LARGE SCALE GENOMIC DNA]</scope>
    <source>
        <strain evidence="8 9">YIM 98757</strain>
    </source>
</reference>